<dbReference type="EMBL" id="KV454016">
    <property type="protein sequence ID" value="ODV94244.1"/>
    <property type="molecule type" value="Genomic_DNA"/>
</dbReference>
<feature type="binding site" evidence="13">
    <location>
        <position position="105"/>
    </location>
    <ligand>
        <name>NADP(+)</name>
        <dbReference type="ChEBI" id="CHEBI:58349"/>
    </ligand>
</feature>
<protein>
    <recommendedName>
        <fullName evidence="10 14">6-phosphogluconate dehydrogenase, decarboxylating</fullName>
        <ecNumber evidence="10 14">1.1.1.44</ecNumber>
    </recommendedName>
</protein>
<feature type="binding site" evidence="12">
    <location>
        <position position="449"/>
    </location>
    <ligand>
        <name>substrate</name>
        <note>ligand shared between dimeric partners</note>
    </ligand>
</feature>
<evidence type="ECO:0000256" key="2">
    <source>
        <dbReference type="ARBA" id="ARBA00004874"/>
    </source>
</evidence>
<evidence type="ECO:0000256" key="10">
    <source>
        <dbReference type="PIRNR" id="PIRNR000109"/>
    </source>
</evidence>
<feature type="binding site" description="in other chain" evidence="12">
    <location>
        <position position="193"/>
    </location>
    <ligand>
        <name>substrate</name>
        <note>ligand shared between dimeric partners</note>
    </ligand>
</feature>
<dbReference type="SUPFAM" id="SSF48179">
    <property type="entry name" value="6-phosphogluconate dehydrogenase C-terminal domain-like"/>
    <property type="match status" value="1"/>
</dbReference>
<organism evidence="16 17">
    <name type="scientific">Pachysolen tannophilus NRRL Y-2460</name>
    <dbReference type="NCBI Taxonomy" id="669874"/>
    <lineage>
        <taxon>Eukaryota</taxon>
        <taxon>Fungi</taxon>
        <taxon>Dikarya</taxon>
        <taxon>Ascomycota</taxon>
        <taxon>Saccharomycotina</taxon>
        <taxon>Pichiomycetes</taxon>
        <taxon>Pachysolenaceae</taxon>
        <taxon>Pachysolen</taxon>
    </lineage>
</organism>
<dbReference type="GO" id="GO:0019521">
    <property type="term" value="P:D-gluconate metabolic process"/>
    <property type="evidence" value="ECO:0007669"/>
    <property type="project" value="UniProtKB-KW"/>
</dbReference>
<proteinExistence type="inferred from homology"/>
<dbReference type="SMART" id="SM01350">
    <property type="entry name" value="6PGD"/>
    <property type="match status" value="1"/>
</dbReference>
<feature type="binding site" description="in other chain" evidence="12">
    <location>
        <position position="289"/>
    </location>
    <ligand>
        <name>substrate</name>
        <note>ligand shared between dimeric partners</note>
    </ligand>
</feature>
<dbReference type="GO" id="GO:0004616">
    <property type="term" value="F:phosphogluconate dehydrogenase (decarboxylating) activity"/>
    <property type="evidence" value="ECO:0007669"/>
    <property type="project" value="UniProtKB-EC"/>
</dbReference>
<keyword evidence="5 10" id="KW-0521">NADP</keyword>
<comment type="pathway">
    <text evidence="2 10 14">Carbohydrate degradation; pentose phosphate pathway; D-ribulose 5-phosphate from D-glucose 6-phosphate (oxidative stage): step 3/3.</text>
</comment>
<dbReference type="STRING" id="669874.A0A1E4TR87"/>
<name>A0A1E4TR87_PACTA</name>
<gene>
    <name evidence="16" type="ORF">PACTADRAFT_51117</name>
</gene>
<dbReference type="SUPFAM" id="SSF51735">
    <property type="entry name" value="NAD(P)-binding Rossmann-fold domains"/>
    <property type="match status" value="1"/>
</dbReference>
<dbReference type="Gene3D" id="1.20.5.320">
    <property type="entry name" value="6-Phosphogluconate Dehydrogenase, domain 3"/>
    <property type="match status" value="1"/>
</dbReference>
<evidence type="ECO:0000256" key="14">
    <source>
        <dbReference type="RuleBase" id="RU000485"/>
    </source>
</evidence>
<evidence type="ECO:0000256" key="3">
    <source>
        <dbReference type="ARBA" id="ARBA00008419"/>
    </source>
</evidence>
<evidence type="ECO:0000256" key="11">
    <source>
        <dbReference type="PIRSR" id="PIRSR000109-1"/>
    </source>
</evidence>
<dbReference type="InterPro" id="IPR006114">
    <property type="entry name" value="6PGDH_C"/>
</dbReference>
<dbReference type="NCBIfam" id="TIGR00873">
    <property type="entry name" value="gnd"/>
    <property type="match status" value="1"/>
</dbReference>
<feature type="binding site" evidence="13">
    <location>
        <begin position="12"/>
        <end position="17"/>
    </location>
    <ligand>
        <name>NADP(+)</name>
        <dbReference type="ChEBI" id="CHEBI:58349"/>
    </ligand>
</feature>
<feature type="binding site" description="in other chain" evidence="12">
    <location>
        <begin position="131"/>
        <end position="133"/>
    </location>
    <ligand>
        <name>substrate</name>
        <note>ligand shared between dimeric partners</note>
    </ligand>
</feature>
<comment type="subunit">
    <text evidence="4 10">Homodimer.</text>
</comment>
<dbReference type="InterPro" id="IPR006184">
    <property type="entry name" value="6PGdom_BS"/>
</dbReference>
<dbReference type="AlphaFoldDB" id="A0A1E4TR87"/>
<feature type="active site" description="Proton acceptor" evidence="11">
    <location>
        <position position="185"/>
    </location>
</feature>
<comment type="similarity">
    <text evidence="3 10 14">Belongs to the 6-phosphogluconate dehydrogenase family.</text>
</comment>
<dbReference type="InterPro" id="IPR006113">
    <property type="entry name" value="6PGDH_Gnd/GntZ"/>
</dbReference>
<dbReference type="UniPathway" id="UPA00115">
    <property type="reaction ID" value="UER00410"/>
</dbReference>
<dbReference type="PANTHER" id="PTHR11811">
    <property type="entry name" value="6-PHOSPHOGLUCONATE DEHYDROGENASE"/>
    <property type="match status" value="1"/>
</dbReference>
<evidence type="ECO:0000313" key="17">
    <source>
        <dbReference type="Proteomes" id="UP000094236"/>
    </source>
</evidence>
<dbReference type="Pfam" id="PF00393">
    <property type="entry name" value="6PGD"/>
    <property type="match status" value="1"/>
</dbReference>
<dbReference type="InterPro" id="IPR013328">
    <property type="entry name" value="6PGD_dom2"/>
</dbReference>
<dbReference type="NCBIfam" id="NF006765">
    <property type="entry name" value="PRK09287.1"/>
    <property type="match status" value="1"/>
</dbReference>
<dbReference type="GO" id="GO:0050661">
    <property type="term" value="F:NADP binding"/>
    <property type="evidence" value="ECO:0007669"/>
    <property type="project" value="EnsemblFungi"/>
</dbReference>
<dbReference type="PIRSF" id="PIRSF000109">
    <property type="entry name" value="6PGD"/>
    <property type="match status" value="1"/>
</dbReference>
<keyword evidence="7 14" id="KW-0311">Gluconate utilization</keyword>
<evidence type="ECO:0000256" key="12">
    <source>
        <dbReference type="PIRSR" id="PIRSR000109-2"/>
    </source>
</evidence>
<feature type="binding site" description="in other chain" evidence="12">
    <location>
        <position position="262"/>
    </location>
    <ligand>
        <name>substrate</name>
        <note>ligand shared between dimeric partners</note>
    </ligand>
</feature>
<feature type="domain" description="6-phosphogluconate dehydrogenase C-terminal" evidence="15">
    <location>
        <begin position="181"/>
        <end position="479"/>
    </location>
</feature>
<dbReference type="InterPro" id="IPR006183">
    <property type="entry name" value="Pgluconate_DH"/>
</dbReference>
<dbReference type="Pfam" id="PF03446">
    <property type="entry name" value="NAD_binding_2"/>
    <property type="match status" value="1"/>
</dbReference>
<evidence type="ECO:0000256" key="7">
    <source>
        <dbReference type="ARBA" id="ARBA00023064"/>
    </source>
</evidence>
<dbReference type="InterPro" id="IPR008927">
    <property type="entry name" value="6-PGluconate_DH-like_C_sf"/>
</dbReference>
<evidence type="ECO:0000256" key="5">
    <source>
        <dbReference type="ARBA" id="ARBA00022857"/>
    </source>
</evidence>
<evidence type="ECO:0000256" key="13">
    <source>
        <dbReference type="PIRSR" id="PIRSR000109-3"/>
    </source>
</evidence>
<comment type="function">
    <text evidence="1 10">Catalyzes the oxidative decarboxylation of 6-phosphogluconate to ribulose 5-phosphate and CO(2), with concomitant reduction of NADP to NADPH.</text>
</comment>
<reference evidence="17" key="1">
    <citation type="submission" date="2016-05" db="EMBL/GenBank/DDBJ databases">
        <title>Comparative genomics of biotechnologically important yeasts.</title>
        <authorList>
            <consortium name="DOE Joint Genome Institute"/>
            <person name="Riley R."/>
            <person name="Haridas S."/>
            <person name="Wolfe K.H."/>
            <person name="Lopes M.R."/>
            <person name="Hittinger C.T."/>
            <person name="Goker M."/>
            <person name="Salamov A."/>
            <person name="Wisecaver J."/>
            <person name="Long T.M."/>
            <person name="Aerts A.L."/>
            <person name="Barry K."/>
            <person name="Choi C."/>
            <person name="Clum A."/>
            <person name="Coughlan A.Y."/>
            <person name="Deshpande S."/>
            <person name="Douglass A.P."/>
            <person name="Hanson S.J."/>
            <person name="Klenk H.-P."/>
            <person name="Labutti K."/>
            <person name="Lapidus A."/>
            <person name="Lindquist E."/>
            <person name="Lipzen A."/>
            <person name="Meier-Kolthoff J.P."/>
            <person name="Ohm R.A."/>
            <person name="Otillar R.P."/>
            <person name="Pangilinan J."/>
            <person name="Peng Y."/>
            <person name="Rokas A."/>
            <person name="Rosa C.A."/>
            <person name="Scheuner C."/>
            <person name="Sibirny A.A."/>
            <person name="Slot J.C."/>
            <person name="Stielow J.B."/>
            <person name="Sun H."/>
            <person name="Kurtzman C.P."/>
            <person name="Blackwell M."/>
            <person name="Grigoriev I.V."/>
            <person name="Jeffries T.W."/>
        </authorList>
    </citation>
    <scope>NUCLEOTIDE SEQUENCE [LARGE SCALE GENOMIC DNA]</scope>
    <source>
        <strain evidence="17">NRRL Y-2460</strain>
    </source>
</reference>
<dbReference type="Gene3D" id="3.40.50.720">
    <property type="entry name" value="NAD(P)-binding Rossmann-like Domain"/>
    <property type="match status" value="1"/>
</dbReference>
<accession>A0A1E4TR87</accession>
<dbReference type="GO" id="GO:0009051">
    <property type="term" value="P:pentose-phosphate shunt, oxidative branch"/>
    <property type="evidence" value="ECO:0007669"/>
    <property type="project" value="EnsemblFungi"/>
</dbReference>
<feature type="active site" description="Proton donor" evidence="11">
    <location>
        <position position="192"/>
    </location>
</feature>
<sequence>MSAPKGDIGLIGLAVMGQNLILNAADHGYTVVAFNRTVSKVDHFLANEAKGKSIIGAHSVEELVANLKRPRRIILLVKAGAAVDAFIQSLLPHLEKGDIIIDGGNSHFPDTNRRFEELKEQGILFVGSGVSGGEEGARYGPSLMPGGHKDAWPHIKEIFQAIAAKSDGEPCCDWVGDAGAGHYVKMVHNGIEYGDMQLICEAYDLLKRVGGFEDKEISDIFAKWNKGVLDSFLIEISRDILKYNDTDGTPLVEKILDTAGQKGTGKWTAINALDLGMPVTLIGEAVFARCLSAIKSERTRASKVLGGPTIPKDAIKDKQAFVDELEQALYASKIISYAQGFMLIREAARDYKWDLNFPSIALMWRGGCIIRSVFLGEITAAYRQHPDLENLLFHPFFNNAITKAQSGWRSTVSKAVQYGVPTPAFSTALAFYDGYRSERLPANLLQAQRDYFGAHTFQVLPEAANDHLKVGSNIHVNWTGKGGNVSASSYEA</sequence>
<feature type="binding site" description="in other chain" evidence="12">
    <location>
        <position position="105"/>
    </location>
    <ligand>
        <name>substrate</name>
        <note>ligand shared between dimeric partners</note>
    </ligand>
</feature>
<keyword evidence="8 10" id="KW-0570">Pentose shunt</keyword>
<dbReference type="PROSITE" id="PS00461">
    <property type="entry name" value="6PGD"/>
    <property type="match status" value="1"/>
</dbReference>
<dbReference type="OrthoDB" id="434986at2759"/>
<dbReference type="InterPro" id="IPR006115">
    <property type="entry name" value="6PGDH_NADP-bd"/>
</dbReference>
<dbReference type="Gene3D" id="1.10.1040.10">
    <property type="entry name" value="N-(1-d-carboxylethyl)-l-norvaline Dehydrogenase, domain 2"/>
    <property type="match status" value="1"/>
</dbReference>
<dbReference type="InterPro" id="IPR036291">
    <property type="entry name" value="NAD(P)-bd_dom_sf"/>
</dbReference>
<evidence type="ECO:0000259" key="15">
    <source>
        <dbReference type="SMART" id="SM01350"/>
    </source>
</evidence>
<dbReference type="FunFam" id="1.20.5.320:FF:000002">
    <property type="entry name" value="6-phosphogluconate dehydrogenase, decarboxylating"/>
    <property type="match status" value="1"/>
</dbReference>
<evidence type="ECO:0000256" key="6">
    <source>
        <dbReference type="ARBA" id="ARBA00023002"/>
    </source>
</evidence>
<feature type="binding site" evidence="12">
    <location>
        <position position="455"/>
    </location>
    <ligand>
        <name>substrate</name>
        <note>ligand shared between dimeric partners</note>
    </ligand>
</feature>
<dbReference type="Proteomes" id="UP000094236">
    <property type="component" value="Unassembled WGS sequence"/>
</dbReference>
<comment type="catalytic activity">
    <reaction evidence="9 10 14">
        <text>6-phospho-D-gluconate + NADP(+) = D-ribulose 5-phosphate + CO2 + NADPH</text>
        <dbReference type="Rhea" id="RHEA:10116"/>
        <dbReference type="ChEBI" id="CHEBI:16526"/>
        <dbReference type="ChEBI" id="CHEBI:57783"/>
        <dbReference type="ChEBI" id="CHEBI:58121"/>
        <dbReference type="ChEBI" id="CHEBI:58349"/>
        <dbReference type="ChEBI" id="CHEBI:58759"/>
        <dbReference type="EC" id="1.1.1.44"/>
    </reaction>
</comment>
<evidence type="ECO:0000256" key="9">
    <source>
        <dbReference type="ARBA" id="ARBA00048640"/>
    </source>
</evidence>
<feature type="binding site" evidence="13">
    <location>
        <begin position="77"/>
        <end position="79"/>
    </location>
    <ligand>
        <name>NADP(+)</name>
        <dbReference type="ChEBI" id="CHEBI:58349"/>
    </ligand>
</feature>
<dbReference type="FunFam" id="1.10.1040.10:FF:000002">
    <property type="entry name" value="6-phosphogluconate dehydrogenase, decarboxylating"/>
    <property type="match status" value="1"/>
</dbReference>
<evidence type="ECO:0000313" key="16">
    <source>
        <dbReference type="EMBL" id="ODV94244.1"/>
    </source>
</evidence>
<evidence type="ECO:0000256" key="4">
    <source>
        <dbReference type="ARBA" id="ARBA00011738"/>
    </source>
</evidence>
<dbReference type="PRINTS" id="PR00076">
    <property type="entry name" value="6PGDHDRGNASE"/>
</dbReference>
<dbReference type="FunFam" id="3.40.50.720:FF:000007">
    <property type="entry name" value="6-phosphogluconate dehydrogenase, decarboxylating"/>
    <property type="match status" value="1"/>
</dbReference>
<keyword evidence="6 10" id="KW-0560">Oxidoreductase</keyword>
<feature type="binding site" evidence="13">
    <location>
        <begin position="35"/>
        <end position="37"/>
    </location>
    <ligand>
        <name>NADP(+)</name>
        <dbReference type="ChEBI" id="CHEBI:58349"/>
    </ligand>
</feature>
<feature type="binding site" description="in other chain" evidence="12">
    <location>
        <begin position="188"/>
        <end position="189"/>
    </location>
    <ligand>
        <name>substrate</name>
        <note>ligand shared between dimeric partners</note>
    </ligand>
</feature>
<keyword evidence="17" id="KW-1185">Reference proteome</keyword>
<evidence type="ECO:0000256" key="1">
    <source>
        <dbReference type="ARBA" id="ARBA00002526"/>
    </source>
</evidence>
<dbReference type="EC" id="1.1.1.44" evidence="10 14"/>
<evidence type="ECO:0000256" key="8">
    <source>
        <dbReference type="ARBA" id="ARBA00023126"/>
    </source>
</evidence>